<keyword evidence="5" id="KW-0175">Coiled coil</keyword>
<dbReference type="SMART" id="SM00614">
    <property type="entry name" value="ZnF_BED"/>
    <property type="match status" value="4"/>
</dbReference>
<evidence type="ECO:0000256" key="1">
    <source>
        <dbReference type="ARBA" id="ARBA00022723"/>
    </source>
</evidence>
<comment type="caution">
    <text evidence="8">The sequence shown here is derived from an EMBL/GenBank/DDBJ whole genome shotgun (WGS) entry which is preliminary data.</text>
</comment>
<feature type="domain" description="BED-type" evidence="7">
    <location>
        <begin position="303"/>
        <end position="355"/>
    </location>
</feature>
<proteinExistence type="predicted"/>
<feature type="region of interest" description="Disordered" evidence="6">
    <location>
        <begin position="458"/>
        <end position="538"/>
    </location>
</feature>
<dbReference type="PANTHER" id="PTHR34396">
    <property type="entry name" value="OS03G0264950 PROTEIN-RELATED"/>
    <property type="match status" value="1"/>
</dbReference>
<dbReference type="Proteomes" id="UP000887458">
    <property type="component" value="Unassembled WGS sequence"/>
</dbReference>
<feature type="domain" description="BED-type" evidence="7">
    <location>
        <begin position="163"/>
        <end position="218"/>
    </location>
</feature>
<feature type="compositionally biased region" description="Acidic residues" evidence="6">
    <location>
        <begin position="460"/>
        <end position="476"/>
    </location>
</feature>
<dbReference type="Pfam" id="PF02892">
    <property type="entry name" value="zf-BED"/>
    <property type="match status" value="2"/>
</dbReference>
<name>A0ABQ8JPF4_DERPT</name>
<dbReference type="PANTHER" id="PTHR34396:SF27">
    <property type="entry name" value="OS08G0208700 PROTEIN"/>
    <property type="match status" value="1"/>
</dbReference>
<dbReference type="PROSITE" id="PS50808">
    <property type="entry name" value="ZF_BED"/>
    <property type="match status" value="3"/>
</dbReference>
<gene>
    <name evidence="8" type="ORF">DERP_004363</name>
</gene>
<organism evidence="8 9">
    <name type="scientific">Dermatophagoides pteronyssinus</name>
    <name type="common">European house dust mite</name>
    <dbReference type="NCBI Taxonomy" id="6956"/>
    <lineage>
        <taxon>Eukaryota</taxon>
        <taxon>Metazoa</taxon>
        <taxon>Ecdysozoa</taxon>
        <taxon>Arthropoda</taxon>
        <taxon>Chelicerata</taxon>
        <taxon>Arachnida</taxon>
        <taxon>Acari</taxon>
        <taxon>Acariformes</taxon>
        <taxon>Sarcoptiformes</taxon>
        <taxon>Astigmata</taxon>
        <taxon>Psoroptidia</taxon>
        <taxon>Analgoidea</taxon>
        <taxon>Pyroglyphidae</taxon>
        <taxon>Dermatophagoidinae</taxon>
        <taxon>Dermatophagoides</taxon>
    </lineage>
</organism>
<accession>A0ABQ8JPF4</accession>
<keyword evidence="2 4" id="KW-0863">Zinc-finger</keyword>
<dbReference type="InterPro" id="IPR053031">
    <property type="entry name" value="Cuticle_assoc_protein"/>
</dbReference>
<feature type="domain" description="BED-type" evidence="7">
    <location>
        <begin position="373"/>
        <end position="425"/>
    </location>
</feature>
<dbReference type="InterPro" id="IPR003656">
    <property type="entry name" value="Znf_BED"/>
</dbReference>
<feature type="compositionally biased region" description="Basic residues" evidence="6">
    <location>
        <begin position="528"/>
        <end position="538"/>
    </location>
</feature>
<dbReference type="SUPFAM" id="SSF57667">
    <property type="entry name" value="beta-beta-alpha zinc fingers"/>
    <property type="match status" value="1"/>
</dbReference>
<reference evidence="8 9" key="2">
    <citation type="journal article" date="2022" name="Mol. Biol. Evol.">
        <title>Comparative Genomics Reveals Insights into the Divergent Evolution of Astigmatic Mites and Household Pest Adaptations.</title>
        <authorList>
            <person name="Xiong Q."/>
            <person name="Wan A.T."/>
            <person name="Liu X."/>
            <person name="Fung C.S."/>
            <person name="Xiao X."/>
            <person name="Malainual N."/>
            <person name="Hou J."/>
            <person name="Wang L."/>
            <person name="Wang M."/>
            <person name="Yang K.Y."/>
            <person name="Cui Y."/>
            <person name="Leung E.L."/>
            <person name="Nong W."/>
            <person name="Shin S.K."/>
            <person name="Au S.W."/>
            <person name="Jeong K.Y."/>
            <person name="Chew F.T."/>
            <person name="Hui J.H."/>
            <person name="Leung T.F."/>
            <person name="Tungtrongchitr A."/>
            <person name="Zhong N."/>
            <person name="Liu Z."/>
            <person name="Tsui S.K."/>
        </authorList>
    </citation>
    <scope>NUCLEOTIDE SEQUENCE [LARGE SCALE GENOMIC DNA]</scope>
    <source>
        <strain evidence="8">Derp</strain>
    </source>
</reference>
<evidence type="ECO:0000256" key="5">
    <source>
        <dbReference type="SAM" id="Coils"/>
    </source>
</evidence>
<keyword evidence="3" id="KW-0862">Zinc</keyword>
<protein>
    <recommendedName>
        <fullName evidence="7">BED-type domain-containing protein</fullName>
    </recommendedName>
</protein>
<dbReference type="EMBL" id="NJHN03000029">
    <property type="protein sequence ID" value="KAH9424181.1"/>
    <property type="molecule type" value="Genomic_DNA"/>
</dbReference>
<evidence type="ECO:0000256" key="4">
    <source>
        <dbReference type="PROSITE-ProRule" id="PRU00027"/>
    </source>
</evidence>
<feature type="coiled-coil region" evidence="5">
    <location>
        <begin position="63"/>
        <end position="90"/>
    </location>
</feature>
<dbReference type="InterPro" id="IPR036236">
    <property type="entry name" value="Znf_C2H2_sf"/>
</dbReference>
<evidence type="ECO:0000313" key="9">
    <source>
        <dbReference type="Proteomes" id="UP000887458"/>
    </source>
</evidence>
<evidence type="ECO:0000313" key="8">
    <source>
        <dbReference type="EMBL" id="KAH9424181.1"/>
    </source>
</evidence>
<evidence type="ECO:0000256" key="6">
    <source>
        <dbReference type="SAM" id="MobiDB-lite"/>
    </source>
</evidence>
<evidence type="ECO:0000256" key="3">
    <source>
        <dbReference type="ARBA" id="ARBA00022833"/>
    </source>
</evidence>
<sequence>MDKNISIKVEDLNNQNEECIEENIIMNENAEEILAINNNSNIQLEFINVKNISQDGVEFLKDSENLVIENENLKKELTSTQEKFSILQSQVQHQAKLIELLLRLDMVKAVEEPDKREMDDLQRKIQLCFNLIDECNIKFSELSNERRRVLIVSDNEPAPSKVEKRAAIWNHFTVLADTDGEKSVECNYCGKCFAYRNMNASKCREHINEKCDKAPDEIKSSKPRRYNSPPTGSKYTVWNYFINSEKDGKISINCIFCGIEYSSKNATKCREHLAFKCRKIDEEVRIEMRSTFSQDYIDSYNKQKRSTIWEHFCIINDDDKTVIQCIYCCMNYANKNATKCREHLLERCDKIPLSIRHKINNSFYESPLKTWTQIKIPIWKHFSLVSHQDRRQYQCNYCKKIYSSKNVTKFRLHLLYKCEQIPDDVKSYITMEMTRSSLKSCTNNEDGDYYEDESHHFLKEEDDDDDEEEDEDDEDYPTGLCTIATEQSQNNINDIDDNNEHHSNNSEHDNDNDYDDNDGKEGIANHTRSSRFKRRKMN</sequence>
<evidence type="ECO:0000256" key="2">
    <source>
        <dbReference type="ARBA" id="ARBA00022771"/>
    </source>
</evidence>
<reference evidence="8 9" key="1">
    <citation type="journal article" date="2018" name="J. Allergy Clin. Immunol.">
        <title>High-quality assembly of Dermatophagoides pteronyssinus genome and transcriptome reveals a wide range of novel allergens.</title>
        <authorList>
            <person name="Liu X.Y."/>
            <person name="Yang K.Y."/>
            <person name="Wang M.Q."/>
            <person name="Kwok J.S."/>
            <person name="Zeng X."/>
            <person name="Yang Z."/>
            <person name="Xiao X.J."/>
            <person name="Lau C.P."/>
            <person name="Li Y."/>
            <person name="Huang Z.M."/>
            <person name="Ba J.G."/>
            <person name="Yim A.K."/>
            <person name="Ouyang C.Y."/>
            <person name="Ngai S.M."/>
            <person name="Chan T.F."/>
            <person name="Leung E.L."/>
            <person name="Liu L."/>
            <person name="Liu Z.G."/>
            <person name="Tsui S.K."/>
        </authorList>
    </citation>
    <scope>NUCLEOTIDE SEQUENCE [LARGE SCALE GENOMIC DNA]</scope>
    <source>
        <strain evidence="8">Derp</strain>
    </source>
</reference>
<keyword evidence="1" id="KW-0479">Metal-binding</keyword>
<evidence type="ECO:0000259" key="7">
    <source>
        <dbReference type="PROSITE" id="PS50808"/>
    </source>
</evidence>
<keyword evidence="9" id="KW-1185">Reference proteome</keyword>
<feature type="compositionally biased region" description="Basic and acidic residues" evidence="6">
    <location>
        <begin position="498"/>
        <end position="523"/>
    </location>
</feature>